<reference evidence="1" key="1">
    <citation type="submission" date="2021-06" db="EMBL/GenBank/DDBJ databases">
        <authorList>
            <person name="Kallberg Y."/>
            <person name="Tangrot J."/>
            <person name="Rosling A."/>
        </authorList>
    </citation>
    <scope>NUCLEOTIDE SEQUENCE</scope>
    <source>
        <strain evidence="1">MA461A</strain>
    </source>
</reference>
<dbReference type="Proteomes" id="UP000789920">
    <property type="component" value="Unassembled WGS sequence"/>
</dbReference>
<accession>A0ACA9MTC7</accession>
<dbReference type="EMBL" id="CAJVQC010009950">
    <property type="protein sequence ID" value="CAG8611026.1"/>
    <property type="molecule type" value="Genomic_DNA"/>
</dbReference>
<sequence length="246" mass="28195">MSTPNQKCHKCQSNLTPSHFFNREKEYRVCSPCMEEMKRELESKGEKAELWDNFFSCINEQGIESEQLSSISVKNNVERVVVFDNAKCSNCEMKEIEEELKKDGERDNNLTQQSQLQSEISTLESNPNKTPEQEQELEEKKRKLAELEAKLRELEEKNKTDNSTGNEDKGGIVRRGERKFKNQELSKNHIRIDQEGNVETSQKVSRLDKTKKVAEITLEVIKPIALAVGVVHAVVVIATTHACRIM</sequence>
<evidence type="ECO:0000313" key="1">
    <source>
        <dbReference type="EMBL" id="CAG8611026.1"/>
    </source>
</evidence>
<gene>
    <name evidence="1" type="ORF">RPERSI_LOCUS6311</name>
</gene>
<protein>
    <submittedName>
        <fullName evidence="1">33184_t:CDS:1</fullName>
    </submittedName>
</protein>
<proteinExistence type="predicted"/>
<name>A0ACA9MTC7_9GLOM</name>
<comment type="caution">
    <text evidence="1">The sequence shown here is derived from an EMBL/GenBank/DDBJ whole genome shotgun (WGS) entry which is preliminary data.</text>
</comment>
<organism evidence="1 2">
    <name type="scientific">Racocetra persica</name>
    <dbReference type="NCBI Taxonomy" id="160502"/>
    <lineage>
        <taxon>Eukaryota</taxon>
        <taxon>Fungi</taxon>
        <taxon>Fungi incertae sedis</taxon>
        <taxon>Mucoromycota</taxon>
        <taxon>Glomeromycotina</taxon>
        <taxon>Glomeromycetes</taxon>
        <taxon>Diversisporales</taxon>
        <taxon>Gigasporaceae</taxon>
        <taxon>Racocetra</taxon>
    </lineage>
</organism>
<keyword evidence="2" id="KW-1185">Reference proteome</keyword>
<evidence type="ECO:0000313" key="2">
    <source>
        <dbReference type="Proteomes" id="UP000789920"/>
    </source>
</evidence>